<dbReference type="GO" id="GO:0005737">
    <property type="term" value="C:cytoplasm"/>
    <property type="evidence" value="ECO:0007669"/>
    <property type="project" value="TreeGrafter"/>
</dbReference>
<keyword evidence="3" id="KW-0055">Arginine biosynthesis</keyword>
<accession>A0A0G0PXR7</accession>
<dbReference type="InterPro" id="IPR048267">
    <property type="entry name" value="Arginosuc_syn_N"/>
</dbReference>
<dbReference type="Gene3D" id="3.40.50.620">
    <property type="entry name" value="HUPs"/>
    <property type="match status" value="1"/>
</dbReference>
<dbReference type="GO" id="GO:0006526">
    <property type="term" value="P:L-arginine biosynthetic process"/>
    <property type="evidence" value="ECO:0007669"/>
    <property type="project" value="UniProtKB-UniPathway"/>
</dbReference>
<name>A0A0G0PXR7_9BACT</name>
<feature type="non-terminal residue" evidence="10">
    <location>
        <position position="382"/>
    </location>
</feature>
<evidence type="ECO:0000259" key="9">
    <source>
        <dbReference type="Pfam" id="PF20979"/>
    </source>
</evidence>
<proteinExistence type="predicted"/>
<dbReference type="InterPro" id="IPR001518">
    <property type="entry name" value="Arginosuc_synth"/>
</dbReference>
<dbReference type="InterPro" id="IPR024074">
    <property type="entry name" value="AS_cat/multimer_dom_body"/>
</dbReference>
<dbReference type="EMBL" id="LBXN01000035">
    <property type="protein sequence ID" value="KKR32688.1"/>
    <property type="molecule type" value="Genomic_DNA"/>
</dbReference>
<comment type="pathway">
    <text evidence="1">Amino-acid biosynthesis; L-arginine biosynthesis; L-arginine from L-ornithine and carbamoyl phosphate: step 2/3.</text>
</comment>
<dbReference type="EC" id="6.3.4.5" evidence="2"/>
<dbReference type="InterPro" id="IPR023434">
    <property type="entry name" value="Arginosuc_synth_type_1_subfam"/>
</dbReference>
<dbReference type="NCBIfam" id="NF001770">
    <property type="entry name" value="PRK00509.1"/>
    <property type="match status" value="1"/>
</dbReference>
<dbReference type="SUPFAM" id="SSF52402">
    <property type="entry name" value="Adenine nucleotide alpha hydrolases-like"/>
    <property type="match status" value="1"/>
</dbReference>
<gene>
    <name evidence="10" type="ORF">UT63_C0035G0001</name>
</gene>
<dbReference type="InterPro" id="IPR014729">
    <property type="entry name" value="Rossmann-like_a/b/a_fold"/>
</dbReference>
<dbReference type="Proteomes" id="UP000034539">
    <property type="component" value="Unassembled WGS sequence"/>
</dbReference>
<dbReference type="PANTHER" id="PTHR11587">
    <property type="entry name" value="ARGININOSUCCINATE SYNTHASE"/>
    <property type="match status" value="1"/>
</dbReference>
<sequence>MKKNKKIILAFSGGLDTSFCVLWLKKQGFDVVTLTIDTGGFSQEEIVAISQKSEQTGAIKHIFTDGKKELYEKIISYVIKGNILRGDVYPLCAGPERLIIASKLVEIAKKEKTSYVAHGSTGAGNDQVRFDIALKVLDPNLIVIAPIRDLGITREEEMQTLDENNISVSKITSSYSINKGILGTTIGGTETKGSWESPPEEVYPGVLPISKTPDSPEEFVTTFDKGIPTALNSKKMSGIKIMEKLAIIGGKHGVGKNIHLGNTILGIKGRVAFAAPAITILIKAHKELEKLVQTKWQSFWKDILSDIYGNFLHEALYFDPVCKDIEAMIDSSQYHATGEVKVQLFKGNIFIVGCQSPYSLMNPKVAIYGEENALWTGAEVAG</sequence>
<dbReference type="UniPathway" id="UPA00068">
    <property type="reaction ID" value="UER00113"/>
</dbReference>
<dbReference type="FunFam" id="3.40.50.620:FF:000019">
    <property type="entry name" value="Argininosuccinate synthase"/>
    <property type="match status" value="1"/>
</dbReference>
<evidence type="ECO:0000256" key="4">
    <source>
        <dbReference type="ARBA" id="ARBA00022598"/>
    </source>
</evidence>
<dbReference type="InterPro" id="IPR018223">
    <property type="entry name" value="Arginosuc_synth_CS"/>
</dbReference>
<dbReference type="CDD" id="cd01999">
    <property type="entry name" value="ASS"/>
    <property type="match status" value="1"/>
</dbReference>
<feature type="domain" description="Arginosuccinate synthase-like N-terminal" evidence="8">
    <location>
        <begin position="6"/>
        <end position="166"/>
    </location>
</feature>
<dbReference type="GO" id="GO:0004055">
    <property type="term" value="F:argininosuccinate synthase activity"/>
    <property type="evidence" value="ECO:0007669"/>
    <property type="project" value="UniProtKB-EC"/>
</dbReference>
<dbReference type="Pfam" id="PF20979">
    <property type="entry name" value="Arginosuc_syn_C"/>
    <property type="match status" value="1"/>
</dbReference>
<organism evidence="10 11">
    <name type="scientific">Candidatus Gottesmanbacteria bacterium GW2011_GWC2_39_8</name>
    <dbReference type="NCBI Taxonomy" id="1618450"/>
    <lineage>
        <taxon>Bacteria</taxon>
        <taxon>Candidatus Gottesmaniibacteriota</taxon>
    </lineage>
</organism>
<evidence type="ECO:0000256" key="6">
    <source>
        <dbReference type="ARBA" id="ARBA00022741"/>
    </source>
</evidence>
<evidence type="ECO:0000313" key="11">
    <source>
        <dbReference type="Proteomes" id="UP000034539"/>
    </source>
</evidence>
<reference evidence="10 11" key="1">
    <citation type="journal article" date="2015" name="Nature">
        <title>rRNA introns, odd ribosomes, and small enigmatic genomes across a large radiation of phyla.</title>
        <authorList>
            <person name="Brown C.T."/>
            <person name="Hug L.A."/>
            <person name="Thomas B.C."/>
            <person name="Sharon I."/>
            <person name="Castelle C.J."/>
            <person name="Singh A."/>
            <person name="Wilkins M.J."/>
            <person name="Williams K.H."/>
            <person name="Banfield J.F."/>
        </authorList>
    </citation>
    <scope>NUCLEOTIDE SEQUENCE [LARGE SCALE GENOMIC DNA]</scope>
</reference>
<protein>
    <recommendedName>
        <fullName evidence="2">argininosuccinate synthase</fullName>
        <ecNumber evidence="2">6.3.4.5</ecNumber>
    </recommendedName>
</protein>
<evidence type="ECO:0000256" key="2">
    <source>
        <dbReference type="ARBA" id="ARBA00012286"/>
    </source>
</evidence>
<keyword evidence="7" id="KW-0067">ATP-binding</keyword>
<keyword evidence="4" id="KW-0436">Ligase</keyword>
<evidence type="ECO:0000256" key="7">
    <source>
        <dbReference type="ARBA" id="ARBA00022840"/>
    </source>
</evidence>
<evidence type="ECO:0000313" key="10">
    <source>
        <dbReference type="EMBL" id="KKR32688.1"/>
    </source>
</evidence>
<evidence type="ECO:0000256" key="3">
    <source>
        <dbReference type="ARBA" id="ARBA00022571"/>
    </source>
</evidence>
<dbReference type="GO" id="GO:0000053">
    <property type="term" value="P:argininosuccinate metabolic process"/>
    <property type="evidence" value="ECO:0007669"/>
    <property type="project" value="TreeGrafter"/>
</dbReference>
<dbReference type="NCBIfam" id="TIGR00032">
    <property type="entry name" value="argG"/>
    <property type="match status" value="1"/>
</dbReference>
<evidence type="ECO:0000256" key="1">
    <source>
        <dbReference type="ARBA" id="ARBA00004967"/>
    </source>
</evidence>
<comment type="caution">
    <text evidence="10">The sequence shown here is derived from an EMBL/GenBank/DDBJ whole genome shotgun (WGS) entry which is preliminary data.</text>
</comment>
<evidence type="ECO:0000259" key="8">
    <source>
        <dbReference type="Pfam" id="PF00764"/>
    </source>
</evidence>
<dbReference type="PROSITE" id="PS00564">
    <property type="entry name" value="ARGININOSUCCIN_SYN_1"/>
    <property type="match status" value="1"/>
</dbReference>
<dbReference type="AlphaFoldDB" id="A0A0G0PXR7"/>
<dbReference type="GO" id="GO:0000050">
    <property type="term" value="P:urea cycle"/>
    <property type="evidence" value="ECO:0007669"/>
    <property type="project" value="TreeGrafter"/>
</dbReference>
<dbReference type="InterPro" id="IPR048268">
    <property type="entry name" value="Arginosuc_syn_C"/>
</dbReference>
<dbReference type="GO" id="GO:0005524">
    <property type="term" value="F:ATP binding"/>
    <property type="evidence" value="ECO:0007669"/>
    <property type="project" value="UniProtKB-KW"/>
</dbReference>
<dbReference type="Gene3D" id="3.90.1260.10">
    <property type="entry name" value="Argininosuccinate synthetase, chain A, domain 2"/>
    <property type="match status" value="1"/>
</dbReference>
<dbReference type="SUPFAM" id="SSF69864">
    <property type="entry name" value="Argininosuccinate synthetase, C-terminal domain"/>
    <property type="match status" value="1"/>
</dbReference>
<dbReference type="PANTHER" id="PTHR11587:SF2">
    <property type="entry name" value="ARGININOSUCCINATE SYNTHASE"/>
    <property type="match status" value="1"/>
</dbReference>
<keyword evidence="6" id="KW-0547">Nucleotide-binding</keyword>
<evidence type="ECO:0000256" key="5">
    <source>
        <dbReference type="ARBA" id="ARBA00022605"/>
    </source>
</evidence>
<dbReference type="Pfam" id="PF00764">
    <property type="entry name" value="Arginosuc_synth"/>
    <property type="match status" value="1"/>
</dbReference>
<keyword evidence="5" id="KW-0028">Amino-acid biosynthesis</keyword>
<feature type="domain" description="Arginosuccinate synthase C-terminal" evidence="9">
    <location>
        <begin position="175"/>
        <end position="373"/>
    </location>
</feature>